<reference evidence="2" key="1">
    <citation type="submission" date="2023-06" db="EMBL/GenBank/DDBJ databases">
        <title>Genomic of Parafulvivirga corallium.</title>
        <authorList>
            <person name="Wang G."/>
        </authorList>
    </citation>
    <scope>NUCLEOTIDE SEQUENCE</scope>
    <source>
        <strain evidence="2">BMA10</strain>
    </source>
</reference>
<evidence type="ECO:0000313" key="2">
    <source>
        <dbReference type="EMBL" id="MDN5200459.1"/>
    </source>
</evidence>
<gene>
    <name evidence="2" type="ORF">QQ008_03780</name>
</gene>
<keyword evidence="3" id="KW-1185">Reference proteome</keyword>
<protein>
    <submittedName>
        <fullName evidence="2">Uncharacterized protein</fullName>
    </submittedName>
</protein>
<name>A0ABT8KJM4_9BACT</name>
<organism evidence="2 3">
    <name type="scientific">Splendidivirga corallicola</name>
    <dbReference type="NCBI Taxonomy" id="3051826"/>
    <lineage>
        <taxon>Bacteria</taxon>
        <taxon>Pseudomonadati</taxon>
        <taxon>Bacteroidota</taxon>
        <taxon>Cytophagia</taxon>
        <taxon>Cytophagales</taxon>
        <taxon>Splendidivirgaceae</taxon>
        <taxon>Splendidivirga</taxon>
    </lineage>
</organism>
<feature type="signal peptide" evidence="1">
    <location>
        <begin position="1"/>
        <end position="23"/>
    </location>
</feature>
<accession>A0ABT8KJM4</accession>
<dbReference type="EMBL" id="JAUJEA010000001">
    <property type="protein sequence ID" value="MDN5200459.1"/>
    <property type="molecule type" value="Genomic_DNA"/>
</dbReference>
<proteinExistence type="predicted"/>
<feature type="chain" id="PRO_5045172984" evidence="1">
    <location>
        <begin position="24"/>
        <end position="356"/>
    </location>
</feature>
<comment type="caution">
    <text evidence="2">The sequence shown here is derived from an EMBL/GenBank/DDBJ whole genome shotgun (WGS) entry which is preliminary data.</text>
</comment>
<dbReference type="Proteomes" id="UP001172082">
    <property type="component" value="Unassembled WGS sequence"/>
</dbReference>
<dbReference type="RefSeq" id="WP_346750484.1">
    <property type="nucleotide sequence ID" value="NZ_JAUJEA010000001.1"/>
</dbReference>
<evidence type="ECO:0000256" key="1">
    <source>
        <dbReference type="SAM" id="SignalP"/>
    </source>
</evidence>
<evidence type="ECO:0000313" key="3">
    <source>
        <dbReference type="Proteomes" id="UP001172082"/>
    </source>
</evidence>
<keyword evidence="1" id="KW-0732">Signal</keyword>
<sequence>MKKKQVSLIFFIAVSVLPVSSVAQVSNDQIENRLELKLNQSVPSNTTDCTVQWNCVDERLTGKCIEYHNDQWFFFQVENIGNYYINIYNQKCKDLLGIQLVVIDGIPCETNSYEILDCVSLETQNDFFIELSTLKQDHTYLLNVDGYLKDFCGFEIELSDSPRGIPVKDFDVDLKVSTSRLNELHSIEWEISESIASDGLTFSLLRRAEKETKFKNIGRVPLQKNSRGETQLKYTNIDTVEYGKYYYKILLNTINDEILTIYEFAEHIDNIPTKSRNFITLNLDYEQGDSLSLLIFNAYTDSLIDTINFNYDQNVHNKMRYDVDPLIRKGIERLWIEVVNHKKKTEKSFLVQLELK</sequence>